<proteinExistence type="predicted"/>
<comment type="caution">
    <text evidence="1">The sequence shown here is derived from an EMBL/GenBank/DDBJ whole genome shotgun (WGS) entry which is preliminary data.</text>
</comment>
<evidence type="ECO:0000313" key="2">
    <source>
        <dbReference type="Proteomes" id="UP000094025"/>
    </source>
</evidence>
<sequence>MRPQRVCTSDPLGPDEIEMIESIFRRELQLRALPLKSEEAEMLAARLIGAYQSGIRDAAGLTAVAERM</sequence>
<dbReference type="Proteomes" id="UP000094025">
    <property type="component" value="Unassembled WGS sequence"/>
</dbReference>
<accession>A0A178XP63</accession>
<dbReference type="EMBL" id="LPUX01000064">
    <property type="protein sequence ID" value="OAP36573.1"/>
    <property type="molecule type" value="Genomic_DNA"/>
</dbReference>
<reference evidence="1 2" key="1">
    <citation type="journal article" date="2016" name="Int. J. Syst. Evol. Microbiol.">
        <title>Ensifer glycinis sp. nov., an novel rhizobial species associated with Glycine spp.</title>
        <authorList>
            <person name="Yan H."/>
            <person name="Yan J."/>
            <person name="Sui X.H."/>
            <person name="Wang E.T."/>
            <person name="Chen W.X."/>
            <person name="Zhang X.X."/>
            <person name="Chen W.F."/>
        </authorList>
    </citation>
    <scope>NUCLEOTIDE SEQUENCE [LARGE SCALE GENOMIC DNA]</scope>
    <source>
        <strain evidence="1 2">CCBAU 23380</strain>
    </source>
</reference>
<dbReference type="AlphaFoldDB" id="A0A178XP63"/>
<organism evidence="1 2">
    <name type="scientific">Sinorhizobium glycinis</name>
    <dbReference type="NCBI Taxonomy" id="1472378"/>
    <lineage>
        <taxon>Bacteria</taxon>
        <taxon>Pseudomonadati</taxon>
        <taxon>Pseudomonadota</taxon>
        <taxon>Alphaproteobacteria</taxon>
        <taxon>Hyphomicrobiales</taxon>
        <taxon>Rhizobiaceae</taxon>
        <taxon>Sinorhizobium/Ensifer group</taxon>
        <taxon>Sinorhizobium</taxon>
    </lineage>
</organism>
<keyword evidence="2" id="KW-1185">Reference proteome</keyword>
<name>A0A178XP63_9HYPH</name>
<gene>
    <name evidence="1" type="ORF">AU381_18955</name>
</gene>
<dbReference type="OrthoDB" id="8283545at2"/>
<protein>
    <submittedName>
        <fullName evidence="1">Uncharacterized protein</fullName>
    </submittedName>
</protein>
<evidence type="ECO:0000313" key="1">
    <source>
        <dbReference type="EMBL" id="OAP36573.1"/>
    </source>
</evidence>
<dbReference type="RefSeq" id="WP_064243798.1">
    <property type="nucleotide sequence ID" value="NZ_LPUX01000064.1"/>
</dbReference>